<proteinExistence type="predicted"/>
<dbReference type="Proteomes" id="UP000738325">
    <property type="component" value="Unassembled WGS sequence"/>
</dbReference>
<name>A0A9P6UZ48_9FUNG</name>
<keyword evidence="3" id="KW-1185">Reference proteome</keyword>
<feature type="compositionally biased region" description="Basic and acidic residues" evidence="1">
    <location>
        <begin position="134"/>
        <end position="144"/>
    </location>
</feature>
<evidence type="ECO:0000313" key="2">
    <source>
        <dbReference type="EMBL" id="KAG0328979.1"/>
    </source>
</evidence>
<dbReference type="OrthoDB" id="2334741at2759"/>
<dbReference type="EMBL" id="JAAAIP010000024">
    <property type="protein sequence ID" value="KAG0328979.1"/>
    <property type="molecule type" value="Genomic_DNA"/>
</dbReference>
<dbReference type="AlphaFoldDB" id="A0A9P6UZ48"/>
<evidence type="ECO:0000313" key="3">
    <source>
        <dbReference type="Proteomes" id="UP000738325"/>
    </source>
</evidence>
<gene>
    <name evidence="2" type="ORF">BGZ99_003843</name>
</gene>
<feature type="region of interest" description="Disordered" evidence="1">
    <location>
        <begin position="127"/>
        <end position="181"/>
    </location>
</feature>
<evidence type="ECO:0000256" key="1">
    <source>
        <dbReference type="SAM" id="MobiDB-lite"/>
    </source>
</evidence>
<comment type="caution">
    <text evidence="2">The sequence shown here is derived from an EMBL/GenBank/DDBJ whole genome shotgun (WGS) entry which is preliminary data.</text>
</comment>
<feature type="compositionally biased region" description="Polar residues" evidence="1">
    <location>
        <begin position="1"/>
        <end position="14"/>
    </location>
</feature>
<organism evidence="2 3">
    <name type="scientific">Dissophora globulifera</name>
    <dbReference type="NCBI Taxonomy" id="979702"/>
    <lineage>
        <taxon>Eukaryota</taxon>
        <taxon>Fungi</taxon>
        <taxon>Fungi incertae sedis</taxon>
        <taxon>Mucoromycota</taxon>
        <taxon>Mortierellomycotina</taxon>
        <taxon>Mortierellomycetes</taxon>
        <taxon>Mortierellales</taxon>
        <taxon>Mortierellaceae</taxon>
        <taxon>Dissophora</taxon>
    </lineage>
</organism>
<reference evidence="2" key="1">
    <citation type="journal article" date="2020" name="Fungal Divers.">
        <title>Resolving the Mortierellaceae phylogeny through synthesis of multi-gene phylogenetics and phylogenomics.</title>
        <authorList>
            <person name="Vandepol N."/>
            <person name="Liber J."/>
            <person name="Desiro A."/>
            <person name="Na H."/>
            <person name="Kennedy M."/>
            <person name="Barry K."/>
            <person name="Grigoriev I.V."/>
            <person name="Miller A.N."/>
            <person name="O'Donnell K."/>
            <person name="Stajich J.E."/>
            <person name="Bonito G."/>
        </authorList>
    </citation>
    <scope>NUCLEOTIDE SEQUENCE</scope>
    <source>
        <strain evidence="2">REB-010B</strain>
    </source>
</reference>
<feature type="compositionally biased region" description="Polar residues" evidence="1">
    <location>
        <begin position="152"/>
        <end position="171"/>
    </location>
</feature>
<feature type="region of interest" description="Disordered" evidence="1">
    <location>
        <begin position="1"/>
        <end position="27"/>
    </location>
</feature>
<sequence length="988" mass="111193">MTPTITLEHSNPVSDLTEPLPSPQNSRFQSIPIRLRNPAAVHDARANRASRVIRATSYVANMSSNSSWAPSIEPRRSSTSRIHLAHTPPTIPQRIPINDSLAAISPPLDYNGKEEHQRVVRAPSAIRAQDMEELDRSERERADYIDNPTPVLDSSMSTPPSDNSIAVSNSAPISPTPVPPPVSPDIKKLYRSSVHLYESFVQSIEEGQTTQANMLKNDFHHNFLTMLEQMPKNQTRAETPKNRTLEQKMYKMQRRMFDLQQQVLQRLANIQSRIQAILVQNTELHEHPSPRLFIILPTQSNSGPQWDSEELLRTNQFQLHFLCECGVHTKSIQSSKTPHHIHLANHDGYILRNQEDFFRRFGSYVLSLLQMLKYGTTAAGFSIPPLASSLADQTGRSNTLYNAASNTMEAWIDQSIDYILSLTPGENPPTSAQGHERQLGQHGHAAPRLIGVEDLRQLGLYLERGENSSALGNLHRMVTNEAHVRWVCTDHFHEAYGTDAIKELADTVAQYQGTFDDRLCHVNVSLPSRANALKFYRVINRAKCIQELKVALTWDVSFSDLKELQDVLHGSCIASLDLTCTPSTAASEVLNRNKRADPLWQMAMISGLYSFVLSGYTGFFARVSIPARVNNLRIIKITESIDWKKDSAKVVELLRQCPLLTDLRLGCTDVEAAYGAIRDVSKSLVLLEYLSLDGGLSDGIQVRFQNHELAWMDLITSNPFNSIMLSASRLRNLHIRPGLGPQAELKPQLLEALIAKNRLMRTLVIQCHTTAFQQHLMIVKEAVKMNEPSQLMTLSLYGHRNQLLATKLTTHVSIKLELLSTSLTSETLESLLKAYGSRLTKLRIKGEAIVNCLSRLEKVMQQYGSILSRVEICDMDLSADTLRNLRLILQHSRATLTYLSVVIYMPWTGSRSNLDLADLIINFGPLWSEVVVGVAEFHAWKNNLRLRGYELSEDVVKLVPSFVQRMEKMEGSMGLIPRRTELNLDGMQ</sequence>
<protein>
    <submittedName>
        <fullName evidence="2">Uncharacterized protein</fullName>
    </submittedName>
</protein>
<accession>A0A9P6UZ48</accession>